<comment type="caution">
    <text evidence="1">The sequence shown here is derived from an EMBL/GenBank/DDBJ whole genome shotgun (WGS) entry which is preliminary data.</text>
</comment>
<proteinExistence type="predicted"/>
<protein>
    <submittedName>
        <fullName evidence="1">Uncharacterized protein</fullName>
    </submittedName>
</protein>
<evidence type="ECO:0000313" key="2">
    <source>
        <dbReference type="Proteomes" id="UP001055879"/>
    </source>
</evidence>
<dbReference type="EMBL" id="CM042063">
    <property type="protein sequence ID" value="KAI3666864.1"/>
    <property type="molecule type" value="Genomic_DNA"/>
</dbReference>
<evidence type="ECO:0000313" key="1">
    <source>
        <dbReference type="EMBL" id="KAI3666864.1"/>
    </source>
</evidence>
<organism evidence="1 2">
    <name type="scientific">Arctium lappa</name>
    <name type="common">Greater burdock</name>
    <name type="synonym">Lappa major</name>
    <dbReference type="NCBI Taxonomy" id="4217"/>
    <lineage>
        <taxon>Eukaryota</taxon>
        <taxon>Viridiplantae</taxon>
        <taxon>Streptophyta</taxon>
        <taxon>Embryophyta</taxon>
        <taxon>Tracheophyta</taxon>
        <taxon>Spermatophyta</taxon>
        <taxon>Magnoliopsida</taxon>
        <taxon>eudicotyledons</taxon>
        <taxon>Gunneridae</taxon>
        <taxon>Pentapetalae</taxon>
        <taxon>asterids</taxon>
        <taxon>campanulids</taxon>
        <taxon>Asterales</taxon>
        <taxon>Asteraceae</taxon>
        <taxon>Carduoideae</taxon>
        <taxon>Cardueae</taxon>
        <taxon>Arctiinae</taxon>
        <taxon>Arctium</taxon>
    </lineage>
</organism>
<dbReference type="Proteomes" id="UP001055879">
    <property type="component" value="Linkage Group LG17"/>
</dbReference>
<keyword evidence="2" id="KW-1185">Reference proteome</keyword>
<gene>
    <name evidence="1" type="ORF">L6452_41903</name>
</gene>
<reference evidence="2" key="1">
    <citation type="journal article" date="2022" name="Mol. Ecol. Resour.">
        <title>The genomes of chicory, endive, great burdock and yacon provide insights into Asteraceae palaeo-polyploidization history and plant inulin production.</title>
        <authorList>
            <person name="Fan W."/>
            <person name="Wang S."/>
            <person name="Wang H."/>
            <person name="Wang A."/>
            <person name="Jiang F."/>
            <person name="Liu H."/>
            <person name="Zhao H."/>
            <person name="Xu D."/>
            <person name="Zhang Y."/>
        </authorList>
    </citation>
    <scope>NUCLEOTIDE SEQUENCE [LARGE SCALE GENOMIC DNA]</scope>
    <source>
        <strain evidence="2">cv. Niubang</strain>
    </source>
</reference>
<accession>A0ACB8XH98</accession>
<sequence>MKFGAENRDFNRPDVVGESDSESDKVSLSRGTSTENVPRAENFLDHCFDHNFFVIAPFSLRKEPLDLIFCNYFFSNSLVSITKPIVVAELSRYLLSALCFVSDLSSSEVVSTTTHDQTHLFMAVCSRIKKQVVVVVFRPELHKETTLVITFDKKRAKGSELISGSLKESIGHTEIEVAAGALLVDVLY</sequence>
<reference evidence="1 2" key="2">
    <citation type="journal article" date="2022" name="Mol. Ecol. Resour.">
        <title>The genomes of chicory, endive, great burdock and yacon provide insights into Asteraceae paleo-polyploidization history and plant inulin production.</title>
        <authorList>
            <person name="Fan W."/>
            <person name="Wang S."/>
            <person name="Wang H."/>
            <person name="Wang A."/>
            <person name="Jiang F."/>
            <person name="Liu H."/>
            <person name="Zhao H."/>
            <person name="Xu D."/>
            <person name="Zhang Y."/>
        </authorList>
    </citation>
    <scope>NUCLEOTIDE SEQUENCE [LARGE SCALE GENOMIC DNA]</scope>
    <source>
        <strain evidence="2">cv. Niubang</strain>
    </source>
</reference>
<name>A0ACB8XH98_ARCLA</name>